<dbReference type="GO" id="GO:0015031">
    <property type="term" value="P:protein transport"/>
    <property type="evidence" value="ECO:0007669"/>
    <property type="project" value="InterPro"/>
</dbReference>
<dbReference type="NCBIfam" id="TIGR03712">
    <property type="entry name" value="acc_sec_asp2"/>
    <property type="match status" value="1"/>
</dbReference>
<reference evidence="1" key="1">
    <citation type="submission" date="2020-08" db="EMBL/GenBank/DDBJ databases">
        <title>Taxonomic study for Lactobacillus species isolated from hardwood bark.</title>
        <authorList>
            <person name="Tohno M."/>
            <person name="Tanizawa Y."/>
        </authorList>
    </citation>
    <scope>NUCLEOTIDE SEQUENCE</scope>
    <source>
        <strain evidence="1">B40</strain>
    </source>
</reference>
<dbReference type="Proteomes" id="UP000677218">
    <property type="component" value="Unassembled WGS sequence"/>
</dbReference>
<name>A0A916VHV7_9LACO</name>
<keyword evidence="2" id="KW-1185">Reference proteome</keyword>
<dbReference type="Pfam" id="PF16929">
    <property type="entry name" value="Asp2"/>
    <property type="match status" value="1"/>
</dbReference>
<accession>A0A916VHV7</accession>
<organism evidence="1 2">
    <name type="scientific">Lactobacillus corticis</name>
    <dbReference type="NCBI Taxonomy" id="2201249"/>
    <lineage>
        <taxon>Bacteria</taxon>
        <taxon>Bacillati</taxon>
        <taxon>Bacillota</taxon>
        <taxon>Bacilli</taxon>
        <taxon>Lactobacillales</taxon>
        <taxon>Lactobacillaceae</taxon>
        <taxon>Lactobacillus</taxon>
    </lineage>
</organism>
<evidence type="ECO:0000313" key="1">
    <source>
        <dbReference type="EMBL" id="GFZ26610.1"/>
    </source>
</evidence>
<dbReference type="InterPro" id="IPR029058">
    <property type="entry name" value="AB_hydrolase_fold"/>
</dbReference>
<dbReference type="InterPro" id="IPR022267">
    <property type="entry name" value="Asp2"/>
</dbReference>
<dbReference type="RefSeq" id="WP_212780313.1">
    <property type="nucleotide sequence ID" value="NZ_BMAY01000003.1"/>
</dbReference>
<evidence type="ECO:0000313" key="2">
    <source>
        <dbReference type="Proteomes" id="UP000677218"/>
    </source>
</evidence>
<sequence length="503" mass="57792">MSRFLIISSQKWPLPAAGVDQFYQAEPGKLQHFFALHPELASLSGVLLTSLVADDEWKVLQDHVDAYRVVAFEQVRPQTAGGGNFFRQKQVKQIKLLSPDQACEWLKLHLFDGQSGIRMDIQNFVINNWYQGPLHYHGSYAVKLAGDFGPAYRPLGSFTYSFWQDKPIHLWPEFIKGPGVHLRITIYEFKYFGHEVIYQHTFDETELDEVLEVPIKAVNGHVCISYEVKGAGELTIGTLHSRWSRQGWGYFLPGGERILNPDRGEVMVYFNPGNLRPPLNIYFSGYRTLEGFEAYNMMRDLQHPFMLITDTRLDGGAFYLEDQATQDALIDRIKKALAWLGFKDDQVVFSGLSMGTTGALYYGSFFKPAAFILGKPIINLGQMALSEKQRFNAFPTSLDLLRLYQRYLGADQVTDDVIKKFDQIILRRFQTVDLSKSKFMVAYMKQDDYDQAAYQSLIECLEQQPVFPYLISRGFNGYHTEQMGPVSSWFKHQFHELMQTFGE</sequence>
<dbReference type="AlphaFoldDB" id="A0A916VHV7"/>
<dbReference type="EMBL" id="BMAY01000003">
    <property type="protein sequence ID" value="GFZ26610.1"/>
    <property type="molecule type" value="Genomic_DNA"/>
</dbReference>
<comment type="caution">
    <text evidence="1">The sequence shown here is derived from an EMBL/GenBank/DDBJ whole genome shotgun (WGS) entry which is preliminary data.</text>
</comment>
<gene>
    <name evidence="1" type="ORF">LCB40_04900</name>
</gene>
<protein>
    <submittedName>
        <fullName evidence="1">Accessory Sec system protein Asp2</fullName>
    </submittedName>
</protein>
<proteinExistence type="predicted"/>
<dbReference type="SUPFAM" id="SSF53474">
    <property type="entry name" value="alpha/beta-Hydrolases"/>
    <property type="match status" value="1"/>
</dbReference>